<accession>A0A8S8ZJE1</accession>
<proteinExistence type="predicted"/>
<dbReference type="Pfam" id="PF25534">
    <property type="entry name" value="DUF7918"/>
    <property type="match status" value="1"/>
</dbReference>
<sequence length="335" mass="37845">MAILTCLPGLEVTIEVDGQRAQEYDADPNEVESRAEEIDFHSIQQQTHHNHLRRRRRRFRFGAASAPAPAPAPYVLKYIEAKPGKPFGFIFDMRNCPNLEDVFSSIRAGTEGPSIYYSCVLDGFSTGKKHVYSGTRDTRYSCTTGSDAAGWKKNKFRFRSLDVLEGSDGTQSQSQSQASKAKEYGTLLVKLYLVGKRGRLVPHPGRAGPTLIDSVCEKDLKGKALDSKVSFDSEPIARPGPGRKRKFVDHRGRPFAVFEFRYRTMEGLYQEAVISRRAVPTLVLKIEKFEDEQEVVDVDVEEKVKQRLITIKQEPEEDSMRQPKGIKREAPMPMD</sequence>
<name>A0A8S8ZJE1_SORMA</name>
<comment type="caution">
    <text evidence="3">The sequence shown here is derived from an EMBL/GenBank/DDBJ whole genome shotgun (WGS) entry which is preliminary data.</text>
</comment>
<feature type="region of interest" description="Disordered" evidence="1">
    <location>
        <begin position="311"/>
        <end position="335"/>
    </location>
</feature>
<dbReference type="VEuPathDB" id="FungiDB:SMAC_04905"/>
<dbReference type="InterPro" id="IPR057678">
    <property type="entry name" value="DUF7918"/>
</dbReference>
<evidence type="ECO:0000313" key="3">
    <source>
        <dbReference type="EMBL" id="KAA8630887.1"/>
    </source>
</evidence>
<organism evidence="3 4">
    <name type="scientific">Sordaria macrospora</name>
    <dbReference type="NCBI Taxonomy" id="5147"/>
    <lineage>
        <taxon>Eukaryota</taxon>
        <taxon>Fungi</taxon>
        <taxon>Dikarya</taxon>
        <taxon>Ascomycota</taxon>
        <taxon>Pezizomycotina</taxon>
        <taxon>Sordariomycetes</taxon>
        <taxon>Sordariomycetidae</taxon>
        <taxon>Sordariales</taxon>
        <taxon>Sordariaceae</taxon>
        <taxon>Sordaria</taxon>
    </lineage>
</organism>
<feature type="compositionally biased region" description="Basic and acidic residues" evidence="1">
    <location>
        <begin position="318"/>
        <end position="335"/>
    </location>
</feature>
<dbReference type="PANTHER" id="PTHR36223:SF1">
    <property type="entry name" value="TRANSCRIPTION ELONGATION FACTOR EAF N-TERMINAL DOMAIN-CONTAINING PROTEIN"/>
    <property type="match status" value="1"/>
</dbReference>
<evidence type="ECO:0000256" key="1">
    <source>
        <dbReference type="SAM" id="MobiDB-lite"/>
    </source>
</evidence>
<protein>
    <recommendedName>
        <fullName evidence="2">DUF7918 domain-containing protein</fullName>
    </recommendedName>
</protein>
<dbReference type="AlphaFoldDB" id="A0A8S8ZJE1"/>
<evidence type="ECO:0000313" key="4">
    <source>
        <dbReference type="Proteomes" id="UP000433876"/>
    </source>
</evidence>
<dbReference type="Proteomes" id="UP000433876">
    <property type="component" value="Unassembled WGS sequence"/>
</dbReference>
<reference evidence="3 4" key="1">
    <citation type="submission" date="2017-07" db="EMBL/GenBank/DDBJ databases">
        <title>Genome sequence of the Sordaria macrospora wild type strain R19027.</title>
        <authorList>
            <person name="Nowrousian M."/>
            <person name="Teichert I."/>
            <person name="Kueck U."/>
        </authorList>
    </citation>
    <scope>NUCLEOTIDE SEQUENCE [LARGE SCALE GENOMIC DNA]</scope>
    <source>
        <strain evidence="3 4">R19027</strain>
        <tissue evidence="3">Mycelium</tissue>
    </source>
</reference>
<evidence type="ECO:0000259" key="2">
    <source>
        <dbReference type="Pfam" id="PF25534"/>
    </source>
</evidence>
<dbReference type="OMA" id="TEPKIYW"/>
<gene>
    <name evidence="3" type="ORF">SMACR_04905</name>
</gene>
<dbReference type="EMBL" id="NMPR01000091">
    <property type="protein sequence ID" value="KAA8630887.1"/>
    <property type="molecule type" value="Genomic_DNA"/>
</dbReference>
<feature type="domain" description="DUF7918" evidence="2">
    <location>
        <begin position="72"/>
        <end position="276"/>
    </location>
</feature>
<dbReference type="PANTHER" id="PTHR36223">
    <property type="entry name" value="BETA-LACTAMASE-TYPE TRANSPEPTIDASE FOLD DOMAIN CONTAINING PROTEIN"/>
    <property type="match status" value="1"/>
</dbReference>